<comment type="caution">
    <text evidence="6">The sequence shown here is derived from an EMBL/GenBank/DDBJ whole genome shotgun (WGS) entry which is preliminary data.</text>
</comment>
<evidence type="ECO:0000259" key="4">
    <source>
        <dbReference type="PROSITE" id="PS01124"/>
    </source>
</evidence>
<dbReference type="EMBL" id="JACXXP010000001">
    <property type="protein sequence ID" value="MBD3903318.1"/>
    <property type="molecule type" value="Genomic_DNA"/>
</dbReference>
<evidence type="ECO:0000256" key="2">
    <source>
        <dbReference type="ARBA" id="ARBA00023125"/>
    </source>
</evidence>
<dbReference type="PROSITE" id="PS01124">
    <property type="entry name" value="HTH_ARAC_FAMILY_2"/>
    <property type="match status" value="1"/>
</dbReference>
<dbReference type="Proteomes" id="UP000603715">
    <property type="component" value="Unassembled WGS sequence"/>
</dbReference>
<evidence type="ECO:0000313" key="8">
    <source>
        <dbReference type="Proteomes" id="UP001107960"/>
    </source>
</evidence>
<accession>A0A9Q3UV07</accession>
<dbReference type="PANTHER" id="PTHR43280:SF32">
    <property type="entry name" value="TRANSCRIPTIONAL REGULATORY PROTEIN"/>
    <property type="match status" value="1"/>
</dbReference>
<evidence type="ECO:0000256" key="3">
    <source>
        <dbReference type="ARBA" id="ARBA00023163"/>
    </source>
</evidence>
<keyword evidence="3" id="KW-0804">Transcription</keyword>
<dbReference type="GO" id="GO:0043565">
    <property type="term" value="F:sequence-specific DNA binding"/>
    <property type="evidence" value="ECO:0007669"/>
    <property type="project" value="InterPro"/>
</dbReference>
<dbReference type="RefSeq" id="WP_191177954.1">
    <property type="nucleotide sequence ID" value="NZ_JACXXP010000001.1"/>
</dbReference>
<dbReference type="InterPro" id="IPR018060">
    <property type="entry name" value="HTH_AraC"/>
</dbReference>
<keyword evidence="2" id="KW-0238">DNA-binding</keyword>
<dbReference type="PRINTS" id="PR00032">
    <property type="entry name" value="HTHARAC"/>
</dbReference>
<evidence type="ECO:0000313" key="7">
    <source>
        <dbReference type="Proteomes" id="UP000603715"/>
    </source>
</evidence>
<dbReference type="InterPro" id="IPR020449">
    <property type="entry name" value="Tscrpt_reg_AraC-type_HTH"/>
</dbReference>
<dbReference type="PANTHER" id="PTHR43280">
    <property type="entry name" value="ARAC-FAMILY TRANSCRIPTIONAL REGULATOR"/>
    <property type="match status" value="1"/>
</dbReference>
<keyword evidence="7" id="KW-1185">Reference proteome</keyword>
<reference evidence="7" key="2">
    <citation type="submission" date="2023-07" db="EMBL/GenBank/DDBJ databases">
        <title>Description of novel Chryseobacterium sp. strain C-2.</title>
        <authorList>
            <person name="Saticioglu I.B."/>
        </authorList>
    </citation>
    <scope>NUCLEOTIDE SEQUENCE [LARGE SCALE GENOMIC DNA]</scope>
    <source>
        <strain evidence="7">C-2</strain>
    </source>
</reference>
<evidence type="ECO:0000313" key="6">
    <source>
        <dbReference type="EMBL" id="MCC9036148.1"/>
    </source>
</evidence>
<organism evidence="6 8">
    <name type="scientific">Chryseobacterium muglaense</name>
    <dbReference type="NCBI Taxonomy" id="2893752"/>
    <lineage>
        <taxon>Bacteria</taxon>
        <taxon>Pseudomonadati</taxon>
        <taxon>Bacteroidota</taxon>
        <taxon>Flavobacteriia</taxon>
        <taxon>Flavobacteriales</taxon>
        <taxon>Weeksellaceae</taxon>
        <taxon>Chryseobacterium group</taxon>
        <taxon>Chryseobacterium</taxon>
    </lineage>
</organism>
<dbReference type="SUPFAM" id="SSF46689">
    <property type="entry name" value="Homeodomain-like"/>
    <property type="match status" value="1"/>
</dbReference>
<keyword evidence="1" id="KW-0805">Transcription regulation</keyword>
<dbReference type="Proteomes" id="UP001107960">
    <property type="component" value="Unassembled WGS sequence"/>
</dbReference>
<dbReference type="AlphaFoldDB" id="A0A9Q3UV07"/>
<evidence type="ECO:0000256" key="1">
    <source>
        <dbReference type="ARBA" id="ARBA00023015"/>
    </source>
</evidence>
<evidence type="ECO:0000313" key="5">
    <source>
        <dbReference type="EMBL" id="MBD3903318.1"/>
    </source>
</evidence>
<reference evidence="6" key="1">
    <citation type="submission" date="2021-11" db="EMBL/GenBank/DDBJ databases">
        <title>Description of novel Chryseobacterium species.</title>
        <authorList>
            <person name="Saticioglu I.B."/>
            <person name="Ay H."/>
            <person name="Altun S."/>
            <person name="Duman M."/>
        </authorList>
    </citation>
    <scope>NUCLEOTIDE SEQUENCE</scope>
    <source>
        <strain evidence="6">C-39</strain>
    </source>
</reference>
<feature type="domain" description="HTH araC/xylS-type" evidence="4">
    <location>
        <begin position="186"/>
        <end position="288"/>
    </location>
</feature>
<proteinExistence type="predicted"/>
<reference evidence="5" key="3">
    <citation type="submission" date="2024-05" db="EMBL/GenBank/DDBJ databases">
        <title>Description of novel Chryseobacterium sp. strain C-2.</title>
        <authorList>
            <person name="Saticioglu I.B."/>
        </authorList>
    </citation>
    <scope>NUCLEOTIDE SEQUENCE</scope>
    <source>
        <strain evidence="5">C-2</strain>
    </source>
</reference>
<protein>
    <submittedName>
        <fullName evidence="5">AraC family transcriptional regulator</fullName>
    </submittedName>
    <submittedName>
        <fullName evidence="6">Helix-turn-helix domain-containing protein</fullName>
    </submittedName>
</protein>
<dbReference type="GO" id="GO:0003700">
    <property type="term" value="F:DNA-binding transcription factor activity"/>
    <property type="evidence" value="ECO:0007669"/>
    <property type="project" value="InterPro"/>
</dbReference>
<dbReference type="EMBL" id="JAJJML010000001">
    <property type="protein sequence ID" value="MCC9036148.1"/>
    <property type="molecule type" value="Genomic_DNA"/>
</dbReference>
<name>A0A9Q3UV07_9FLAO</name>
<dbReference type="Gene3D" id="1.10.10.60">
    <property type="entry name" value="Homeodomain-like"/>
    <property type="match status" value="1"/>
</dbReference>
<dbReference type="Pfam" id="PF12833">
    <property type="entry name" value="HTH_18"/>
    <property type="match status" value="1"/>
</dbReference>
<gene>
    <name evidence="5" type="ORF">IEW27_01735</name>
    <name evidence="6" type="ORF">LNP80_18165</name>
</gene>
<dbReference type="InterPro" id="IPR009057">
    <property type="entry name" value="Homeodomain-like_sf"/>
</dbReference>
<dbReference type="SMART" id="SM00342">
    <property type="entry name" value="HTH_ARAC"/>
    <property type="match status" value="1"/>
</dbReference>
<sequence>MKLIPTIEPSTFKKSMMYFYDQMLFGKKHYDDFFIHHLSKPVYELKLPILPHRQTVHYLIFLTEGSMTKKSGIESYTVCKNSLFLLPKGQITDTTKFSYDISGYFVHFSEDYLISKNFDFTEWMNIPVIGLAQEETVNLVNLLQRMEYVHNNDYNGGLLKSYLNVVLTEIFYISKNVAGKSLTTVEKIVQDYKRSLMANCTKERSTFFYAEQLHITPNHLNKCVKSVLNKSASELLNEMIILEAKVLMSENQLNISELAFAMGFEDPSYFGRFFKKHTKLTPSEYLSRIDLS</sequence>